<gene>
    <name evidence="3" type="ORF">BTJ66_07515</name>
    <name evidence="4" type="ORF">MNY58_02685</name>
</gene>
<reference evidence="5" key="2">
    <citation type="submission" date="2017-10" db="EMBL/GenBank/DDBJ databases">
        <title>Staphylococcus edaphicus sp. nov., isolated in Antarctica, harbouring mecC gene and genomic islands essential in adaptation to extreme environment.</title>
        <authorList>
            <person name="Pantucek R."/>
            <person name="Sedlacek I."/>
            <person name="Indrakova A."/>
            <person name="Vrbovska V."/>
            <person name="Maslanova I."/>
            <person name="Kovarovic V."/>
            <person name="Svec P."/>
            <person name="Kralova S."/>
            <person name="Kristofova L."/>
            <person name="Keklakova J."/>
            <person name="Petras P."/>
            <person name="Doskar J."/>
        </authorList>
    </citation>
    <scope>NUCLEOTIDE SEQUENCE [LARGE SCALE GENOMIC DNA]</scope>
    <source>
        <strain evidence="5">CCM 5085</strain>
    </source>
</reference>
<proteinExistence type="predicted"/>
<protein>
    <submittedName>
        <fullName evidence="4">Sirohydrochlorin chelatase</fullName>
    </submittedName>
</protein>
<keyword evidence="6" id="KW-1185">Reference proteome</keyword>
<name>A0A2C6WKH6_9STAP</name>
<dbReference type="EMBL" id="MRZN01000010">
    <property type="protein sequence ID" value="PHK49600.1"/>
    <property type="molecule type" value="Genomic_DNA"/>
</dbReference>
<evidence type="ECO:0000256" key="2">
    <source>
        <dbReference type="ARBA" id="ARBA00023239"/>
    </source>
</evidence>
<accession>A0A2C6WKH6</accession>
<dbReference type="AlphaFoldDB" id="A0A2C6WKH6"/>
<keyword evidence="1" id="KW-0479">Metal-binding</keyword>
<dbReference type="Proteomes" id="UP001056588">
    <property type="component" value="Chromosome"/>
</dbReference>
<evidence type="ECO:0000256" key="1">
    <source>
        <dbReference type="ARBA" id="ARBA00022723"/>
    </source>
</evidence>
<dbReference type="SUPFAM" id="SSF53800">
    <property type="entry name" value="Chelatase"/>
    <property type="match status" value="1"/>
</dbReference>
<reference evidence="4" key="4">
    <citation type="submission" date="2022-03" db="EMBL/GenBank/DDBJ databases">
        <title>Complete Genome Sequence of Staphylococcus edaphicus strain CCM 8731.</title>
        <authorList>
            <person name="Rimmer C.O."/>
            <person name="Thomas J.C."/>
        </authorList>
    </citation>
    <scope>NUCLEOTIDE SEQUENCE</scope>
    <source>
        <strain evidence="4">CCM 8731</strain>
    </source>
</reference>
<dbReference type="GO" id="GO:0016829">
    <property type="term" value="F:lyase activity"/>
    <property type="evidence" value="ECO:0007669"/>
    <property type="project" value="UniProtKB-KW"/>
</dbReference>
<dbReference type="Pfam" id="PF01903">
    <property type="entry name" value="CbiX"/>
    <property type="match status" value="1"/>
</dbReference>
<dbReference type="Proteomes" id="UP000223828">
    <property type="component" value="Unassembled WGS sequence"/>
</dbReference>
<reference evidence="3" key="3">
    <citation type="submission" date="2017-10" db="EMBL/GenBank/DDBJ databases">
        <authorList>
            <person name="Vrbovska V."/>
            <person name="Kovarovic V."/>
            <person name="Indrakova A."/>
        </authorList>
    </citation>
    <scope>NUCLEOTIDE SEQUENCE</scope>
    <source>
        <strain evidence="3">CCM 8730</strain>
    </source>
</reference>
<dbReference type="GO" id="GO:0046872">
    <property type="term" value="F:metal ion binding"/>
    <property type="evidence" value="ECO:0007669"/>
    <property type="project" value="UniProtKB-KW"/>
</dbReference>
<keyword evidence="2" id="KW-0456">Lyase</keyword>
<dbReference type="CDD" id="cd03416">
    <property type="entry name" value="CbiX_SirB_N"/>
    <property type="match status" value="1"/>
</dbReference>
<evidence type="ECO:0000313" key="3">
    <source>
        <dbReference type="EMBL" id="PHK49600.1"/>
    </source>
</evidence>
<dbReference type="OrthoDB" id="9797895at2"/>
<organism evidence="3 5">
    <name type="scientific">Staphylococcus edaphicus</name>
    <dbReference type="NCBI Taxonomy" id="1955013"/>
    <lineage>
        <taxon>Bacteria</taxon>
        <taxon>Bacillati</taxon>
        <taxon>Bacillota</taxon>
        <taxon>Bacilli</taxon>
        <taxon>Bacillales</taxon>
        <taxon>Staphylococcaceae</taxon>
        <taxon>Staphylococcus</taxon>
    </lineage>
</organism>
<dbReference type="InterPro" id="IPR050963">
    <property type="entry name" value="Sirohydro_Cobaltochel/CbiX"/>
</dbReference>
<dbReference type="PANTHER" id="PTHR33542:SF3">
    <property type="entry name" value="SIROHYDROCHLORIN FERROCHELATASE, CHLOROPLASTIC"/>
    <property type="match status" value="1"/>
</dbReference>
<evidence type="ECO:0000313" key="4">
    <source>
        <dbReference type="EMBL" id="UQW82033.1"/>
    </source>
</evidence>
<evidence type="ECO:0000313" key="6">
    <source>
        <dbReference type="Proteomes" id="UP001056588"/>
    </source>
</evidence>
<reference evidence="3" key="1">
    <citation type="journal article" date="2017" name="Appl. Environ. Microbiol.">
        <title>Staphylococcus edaphicus sp. nov., isolated in Antarctica, harbours mecC gene and genomic islands with suspected role in adaptation to extreme environment.</title>
        <authorList>
            <person name="Pantucek R."/>
            <person name="Sedlacek I."/>
            <person name="Indrakova A."/>
            <person name="Vrbovska V."/>
            <person name="Maslanova I."/>
            <person name="Kovarovic V."/>
            <person name="Svec P."/>
            <person name="Kralova S."/>
            <person name="Kristofova L."/>
            <person name="Keklakova J."/>
            <person name="Petras P."/>
            <person name="Doskar J."/>
        </authorList>
    </citation>
    <scope>NUCLEOTIDE SEQUENCE</scope>
    <source>
        <strain evidence="3">CCM 8730</strain>
    </source>
</reference>
<evidence type="ECO:0000313" key="5">
    <source>
        <dbReference type="Proteomes" id="UP000223828"/>
    </source>
</evidence>
<dbReference type="RefSeq" id="WP_099090352.1">
    <property type="nucleotide sequence ID" value="NZ_CP093217.1"/>
</dbReference>
<dbReference type="EMBL" id="CP093217">
    <property type="protein sequence ID" value="UQW82033.1"/>
    <property type="molecule type" value="Genomic_DNA"/>
</dbReference>
<dbReference type="PANTHER" id="PTHR33542">
    <property type="entry name" value="SIROHYDROCHLORIN FERROCHELATASE, CHLOROPLASTIC"/>
    <property type="match status" value="1"/>
</dbReference>
<sequence>MKANIIVIHGMHSGKQNEILHNFVSKLMERSKTMVHVAFLESKSQTVESVVVKLLQQGYSEFIIIPLLIFPAKHYYEDIPFILNKLKSKYPTMHYVISKTLGTHKQMSKIIQKNILDTLKNINHIEQIILIAHGSSNYLEPDYELKKLMQACDVFDLPMQMLTVYGEYNYRQKIQRYLLENTSVLIVPVFLYDGYIVNEIKAGINQMYRTCEINYTNAINFPPELHKIIADRIRETEVLCGVSSTT</sequence>
<dbReference type="InterPro" id="IPR002762">
    <property type="entry name" value="CbiX-like"/>
</dbReference>
<dbReference type="Gene3D" id="3.40.50.1400">
    <property type="match status" value="2"/>
</dbReference>